<proteinExistence type="predicted"/>
<dbReference type="Proteomes" id="UP001174936">
    <property type="component" value="Unassembled WGS sequence"/>
</dbReference>
<sequence>MALHSGFLSSTLEHGHEPFETFQLKAHAFAKRVLWPRSNRKTTVLAIGRLPGGSYNRIITATRYVRGQVDPVRYIIRIPRDDNAFLAGGTLELDKEVAILRFLRKRLPEIPAPRVVKFDMTHGNEFGRKHMVQTYLPGESILNIYTDLPHPARCQLATELGGVYRRMLETRTNVPGVIVLPAGVGQFRIAPYPNANPADAINFKDAVKAEPVPVLQLIEALLNKRRDDLTARIHATGKTLQAITGRYANAIKMAQEMAEAGHFDDVDYCLFHIDMLPRNMLADPNPAPGAPVLTGIIDWDFARFFPSFMAAKPPHWLWVWDQYVDSDNDDDENDDHLADDTPESAQDREVKLAFEQAAGPIYARFSGTVYRLARRILDFAVTGDYADFEPALAEWSKYKEGMSSEQDGDDNDVDEQE</sequence>
<reference evidence="2" key="1">
    <citation type="submission" date="2023-06" db="EMBL/GenBank/DDBJ databases">
        <title>Genome-scale phylogeny and comparative genomics of the fungal order Sordariales.</title>
        <authorList>
            <consortium name="Lawrence Berkeley National Laboratory"/>
            <person name="Hensen N."/>
            <person name="Bonometti L."/>
            <person name="Westerberg I."/>
            <person name="Brannstrom I.O."/>
            <person name="Guillou S."/>
            <person name="Cros-Aarteil S."/>
            <person name="Calhoun S."/>
            <person name="Haridas S."/>
            <person name="Kuo A."/>
            <person name="Mondo S."/>
            <person name="Pangilinan J."/>
            <person name="Riley R."/>
            <person name="Labutti K."/>
            <person name="Andreopoulos B."/>
            <person name="Lipzen A."/>
            <person name="Chen C."/>
            <person name="Yanf M."/>
            <person name="Daum C."/>
            <person name="Ng V."/>
            <person name="Clum A."/>
            <person name="Steindorff A."/>
            <person name="Ohm R."/>
            <person name="Martin F."/>
            <person name="Silar P."/>
            <person name="Natvig D."/>
            <person name="Lalanne C."/>
            <person name="Gautier V."/>
            <person name="Ament-Velasquez S.L."/>
            <person name="Kruys A."/>
            <person name="Hutchinson M.I."/>
            <person name="Powell A.J."/>
            <person name="Barry K."/>
            <person name="Miller A.N."/>
            <person name="Grigoriev I.V."/>
            <person name="Debuchy R."/>
            <person name="Gladieux P."/>
            <person name="Thoren M.H."/>
            <person name="Johannesson H."/>
        </authorList>
    </citation>
    <scope>NUCLEOTIDE SEQUENCE</scope>
    <source>
        <strain evidence="2">SMH2532-1</strain>
    </source>
</reference>
<comment type="caution">
    <text evidence="2">The sequence shown here is derived from an EMBL/GenBank/DDBJ whole genome shotgun (WGS) entry which is preliminary data.</text>
</comment>
<gene>
    <name evidence="2" type="ORF">B0T16DRAFT_513921</name>
</gene>
<dbReference type="AlphaFoldDB" id="A0AA39Y1R9"/>
<dbReference type="Pfam" id="PF01636">
    <property type="entry name" value="APH"/>
    <property type="match status" value="1"/>
</dbReference>
<name>A0AA39Y1R9_9PEZI</name>
<evidence type="ECO:0000259" key="1">
    <source>
        <dbReference type="Pfam" id="PF01636"/>
    </source>
</evidence>
<keyword evidence="3" id="KW-1185">Reference proteome</keyword>
<dbReference type="InterPro" id="IPR002575">
    <property type="entry name" value="Aminoglycoside_PTrfase"/>
</dbReference>
<dbReference type="PANTHER" id="PTHR21310">
    <property type="entry name" value="AMINOGLYCOSIDE PHOSPHOTRANSFERASE-RELATED-RELATED"/>
    <property type="match status" value="1"/>
</dbReference>
<feature type="domain" description="Aminoglycoside phosphotransferase" evidence="1">
    <location>
        <begin position="62"/>
        <end position="303"/>
    </location>
</feature>
<dbReference type="InterPro" id="IPR051678">
    <property type="entry name" value="AGP_Transferase"/>
</dbReference>
<dbReference type="EMBL" id="JAULSV010000005">
    <property type="protein sequence ID" value="KAK0644416.1"/>
    <property type="molecule type" value="Genomic_DNA"/>
</dbReference>
<dbReference type="InterPro" id="IPR011009">
    <property type="entry name" value="Kinase-like_dom_sf"/>
</dbReference>
<evidence type="ECO:0000313" key="3">
    <source>
        <dbReference type="Proteomes" id="UP001174936"/>
    </source>
</evidence>
<dbReference type="SUPFAM" id="SSF56112">
    <property type="entry name" value="Protein kinase-like (PK-like)"/>
    <property type="match status" value="1"/>
</dbReference>
<keyword evidence="2" id="KW-0418">Kinase</keyword>
<protein>
    <submittedName>
        <fullName evidence="2">Kinase-like domain-containing protein</fullName>
    </submittedName>
</protein>
<keyword evidence="2" id="KW-0808">Transferase</keyword>
<dbReference type="GO" id="GO:0016301">
    <property type="term" value="F:kinase activity"/>
    <property type="evidence" value="ECO:0007669"/>
    <property type="project" value="UniProtKB-KW"/>
</dbReference>
<accession>A0AA39Y1R9</accession>
<organism evidence="2 3">
    <name type="scientific">Cercophora newfieldiana</name>
    <dbReference type="NCBI Taxonomy" id="92897"/>
    <lineage>
        <taxon>Eukaryota</taxon>
        <taxon>Fungi</taxon>
        <taxon>Dikarya</taxon>
        <taxon>Ascomycota</taxon>
        <taxon>Pezizomycotina</taxon>
        <taxon>Sordariomycetes</taxon>
        <taxon>Sordariomycetidae</taxon>
        <taxon>Sordariales</taxon>
        <taxon>Lasiosphaeriaceae</taxon>
        <taxon>Cercophora</taxon>
    </lineage>
</organism>
<evidence type="ECO:0000313" key="2">
    <source>
        <dbReference type="EMBL" id="KAK0644416.1"/>
    </source>
</evidence>
<dbReference type="PANTHER" id="PTHR21310:SF56">
    <property type="entry name" value="AMINOGLYCOSIDE PHOSPHOTRANSFERASE DOMAIN-CONTAINING PROTEIN"/>
    <property type="match status" value="1"/>
</dbReference>